<dbReference type="EMBL" id="BTHG01000007">
    <property type="protein sequence ID" value="GMN90266.1"/>
    <property type="molecule type" value="Genomic_DNA"/>
</dbReference>
<proteinExistence type="predicted"/>
<reference evidence="1 2" key="1">
    <citation type="journal article" date="2024" name="Dis. Aquat. Organ.">
        <title>Francisella sciaenopsi sp. nov. isolated from diseased red drum Sciaenops ocellatus in Florida, USA.</title>
        <authorList>
            <person name="Kawahara M."/>
            <person name="Cody T.T."/>
            <person name="Yanong R.P.E."/>
            <person name="Henderson E."/>
            <person name="Yazdi Z."/>
            <person name="Soto E."/>
        </authorList>
    </citation>
    <scope>NUCLEOTIDE SEQUENCE [LARGE SCALE GENOMIC DNA]</scope>
    <source>
        <strain evidence="1 2">R22-20-7</strain>
    </source>
</reference>
<gene>
    <name evidence="1" type="ORF">fsci_17540</name>
</gene>
<dbReference type="Proteomes" id="UP001628164">
    <property type="component" value="Unassembled WGS sequence"/>
</dbReference>
<organism evidence="1 2">
    <name type="scientific">Francisella sciaenopsi</name>
    <dbReference type="NCBI Taxonomy" id="3055034"/>
    <lineage>
        <taxon>Bacteria</taxon>
        <taxon>Pseudomonadati</taxon>
        <taxon>Pseudomonadota</taxon>
        <taxon>Gammaproteobacteria</taxon>
        <taxon>Thiotrichales</taxon>
        <taxon>Francisellaceae</taxon>
        <taxon>Francisella</taxon>
    </lineage>
</organism>
<name>A0ABQ6PIL3_9GAMM</name>
<evidence type="ECO:0000313" key="2">
    <source>
        <dbReference type="Proteomes" id="UP001628164"/>
    </source>
</evidence>
<keyword evidence="2" id="KW-1185">Reference proteome</keyword>
<evidence type="ECO:0000313" key="1">
    <source>
        <dbReference type="EMBL" id="GMN90266.1"/>
    </source>
</evidence>
<accession>A0ABQ6PIL3</accession>
<comment type="caution">
    <text evidence="1">The sequence shown here is derived from an EMBL/GenBank/DDBJ whole genome shotgun (WGS) entry which is preliminary data.</text>
</comment>
<sequence length="71" mass="7959">MITLPIGPIKKPAAKTPKVINIAVYLLKLGKNTLAITGVKYAKSIKSYHSTMVLAEAKKTCLFEKRFIYYK</sequence>
<protein>
    <submittedName>
        <fullName evidence="1">Uncharacterized protein</fullName>
    </submittedName>
</protein>